<organism evidence="2 3">
    <name type="scientific">Schistosoma mekongi</name>
    <name type="common">Parasitic worm</name>
    <dbReference type="NCBI Taxonomy" id="38744"/>
    <lineage>
        <taxon>Eukaryota</taxon>
        <taxon>Metazoa</taxon>
        <taxon>Spiralia</taxon>
        <taxon>Lophotrochozoa</taxon>
        <taxon>Platyhelminthes</taxon>
        <taxon>Trematoda</taxon>
        <taxon>Digenea</taxon>
        <taxon>Strigeidida</taxon>
        <taxon>Schistosomatoidea</taxon>
        <taxon>Schistosomatidae</taxon>
        <taxon>Schistosoma</taxon>
    </lineage>
</organism>
<name>A0AAE1Z933_SCHME</name>
<evidence type="ECO:0000313" key="2">
    <source>
        <dbReference type="EMBL" id="KAK4469009.1"/>
    </source>
</evidence>
<gene>
    <name evidence="2" type="ORF">MN116_000151</name>
</gene>
<evidence type="ECO:0000313" key="3">
    <source>
        <dbReference type="Proteomes" id="UP001292079"/>
    </source>
</evidence>
<dbReference type="AlphaFoldDB" id="A0AAE1Z933"/>
<proteinExistence type="predicted"/>
<accession>A0AAE1Z933</accession>
<reference evidence="2" key="1">
    <citation type="submission" date="2022-04" db="EMBL/GenBank/DDBJ databases">
        <authorList>
            <person name="Xu L."/>
            <person name="Lv Z."/>
        </authorList>
    </citation>
    <scope>NUCLEOTIDE SEQUENCE</scope>
    <source>
        <strain evidence="2">LV_2022a</strain>
    </source>
</reference>
<feature type="compositionally biased region" description="Acidic residues" evidence="1">
    <location>
        <begin position="8"/>
        <end position="27"/>
    </location>
</feature>
<sequence length="233" mass="25187">MQVMVANENDDNEDEDEDENGAGDGGDENQHDDVVTVINENGSIDDYSDKNDTRVVAFANVTTFIIFTTTTTTITTTTTTTTNNNFTITTTSNTAAATTANYDGDCDVDDVGKEDVNDRAVSDGDIVGGDDDVVIFIDEDESRDGYPIDDFSKYNTSVVAPLAAVDDDVDDCEFVDGVIVNGDDDVNILINSNQSINAYSDSNATGNDDNVDCGGDVNDKCRWQVFRYICCCR</sequence>
<keyword evidence="3" id="KW-1185">Reference proteome</keyword>
<comment type="caution">
    <text evidence="2">The sequence shown here is derived from an EMBL/GenBank/DDBJ whole genome shotgun (WGS) entry which is preliminary data.</text>
</comment>
<feature type="region of interest" description="Disordered" evidence="1">
    <location>
        <begin position="1"/>
        <end position="31"/>
    </location>
</feature>
<protein>
    <submittedName>
        <fullName evidence="2">Uncharacterized protein</fullName>
    </submittedName>
</protein>
<reference evidence="2" key="2">
    <citation type="journal article" date="2023" name="Infect Dis Poverty">
        <title>Chromosome-scale genome of the human blood fluke Schistosoma mekongi and its implications for public health.</title>
        <authorList>
            <person name="Zhou M."/>
            <person name="Xu L."/>
            <person name="Xu D."/>
            <person name="Chen W."/>
            <person name="Khan J."/>
            <person name="Hu Y."/>
            <person name="Huang H."/>
            <person name="Wei H."/>
            <person name="Zhang Y."/>
            <person name="Chusongsang P."/>
            <person name="Tanasarnprasert K."/>
            <person name="Hu X."/>
            <person name="Limpanont Y."/>
            <person name="Lv Z."/>
        </authorList>
    </citation>
    <scope>NUCLEOTIDE SEQUENCE</scope>
    <source>
        <strain evidence="2">LV_2022a</strain>
    </source>
</reference>
<dbReference type="EMBL" id="JALJAT010000005">
    <property type="protein sequence ID" value="KAK4469009.1"/>
    <property type="molecule type" value="Genomic_DNA"/>
</dbReference>
<evidence type="ECO:0000256" key="1">
    <source>
        <dbReference type="SAM" id="MobiDB-lite"/>
    </source>
</evidence>
<dbReference type="Proteomes" id="UP001292079">
    <property type="component" value="Unassembled WGS sequence"/>
</dbReference>